<dbReference type="InterPro" id="IPR050950">
    <property type="entry name" value="HTH-type_LysR_regulators"/>
</dbReference>
<dbReference type="PRINTS" id="PR00039">
    <property type="entry name" value="HTHLYSR"/>
</dbReference>
<proteinExistence type="inferred from homology"/>
<sequence>MIDLQKIIYFIAVVENNFNITKAAQELYISQPALSNAIRAMEKEEGVALFIKNKGRYTDLTPGGRYLYEEGKLLLRRHEKIIRQLHRIGNHFARTVNIAAPPFLLRSYLASILFFLHERFPGVEFIFSETDQEGLKESLLNQSVDLGLMTEPNDYNNVGISKIPVDHSKFAAILSKSHPLAKREYLDWEDIVHYPLSVPGDKFSTYYLIQNAIHSRGLEAHVALAGSVWDFQVTTLIGTDYISLMPERIRHYFTKDMVRNLTMVPVRESVDWTVVCCENIAVENPPIIKEIKRFIIDKIQDMEE</sequence>
<dbReference type="PANTHER" id="PTHR30419:SF8">
    <property type="entry name" value="NITROGEN ASSIMILATION TRANSCRIPTIONAL ACTIVATOR-RELATED"/>
    <property type="match status" value="1"/>
</dbReference>
<dbReference type="InterPro" id="IPR000847">
    <property type="entry name" value="LysR_HTH_N"/>
</dbReference>
<reference evidence="7" key="1">
    <citation type="submission" date="2016-01" db="EMBL/GenBank/DDBJ databases">
        <authorList>
            <person name="Mitreva M."/>
            <person name="Pepin K.H."/>
            <person name="Mihindukulasuriya K.A."/>
            <person name="Fulton R."/>
            <person name="Fronick C."/>
            <person name="O'Laughlin M."/>
            <person name="Miner T."/>
            <person name="Herter B."/>
            <person name="Rosa B.A."/>
            <person name="Cordes M."/>
            <person name="Tomlinson C."/>
            <person name="Wollam A."/>
            <person name="Palsikar V.B."/>
            <person name="Mardis E.R."/>
            <person name="Wilson R.K."/>
        </authorList>
    </citation>
    <scope>NUCLEOTIDE SEQUENCE [LARGE SCALE GENOMIC DNA]</scope>
    <source>
        <strain evidence="7">DNF00729</strain>
    </source>
</reference>
<protein>
    <submittedName>
        <fullName evidence="6">Transcriptional regulator, LysR family</fullName>
    </submittedName>
</protein>
<evidence type="ECO:0000256" key="2">
    <source>
        <dbReference type="ARBA" id="ARBA00023015"/>
    </source>
</evidence>
<dbReference type="GO" id="GO:0003700">
    <property type="term" value="F:DNA-binding transcription factor activity"/>
    <property type="evidence" value="ECO:0007669"/>
    <property type="project" value="InterPro"/>
</dbReference>
<evidence type="ECO:0000313" key="6">
    <source>
        <dbReference type="EMBL" id="KXB68227.1"/>
    </source>
</evidence>
<dbReference type="AlphaFoldDB" id="A0A134AKJ2"/>
<dbReference type="InterPro" id="IPR005119">
    <property type="entry name" value="LysR_subst-bd"/>
</dbReference>
<keyword evidence="2" id="KW-0805">Transcription regulation</keyword>
<dbReference type="Pfam" id="PF00126">
    <property type="entry name" value="HTH_1"/>
    <property type="match status" value="1"/>
</dbReference>
<comment type="caution">
    <text evidence="6">The sequence shown here is derived from an EMBL/GenBank/DDBJ whole genome shotgun (WGS) entry which is preliminary data.</text>
</comment>
<evidence type="ECO:0000256" key="4">
    <source>
        <dbReference type="ARBA" id="ARBA00023163"/>
    </source>
</evidence>
<dbReference type="PANTHER" id="PTHR30419">
    <property type="entry name" value="HTH-TYPE TRANSCRIPTIONAL REGULATOR YBHD"/>
    <property type="match status" value="1"/>
</dbReference>
<evidence type="ECO:0000256" key="1">
    <source>
        <dbReference type="ARBA" id="ARBA00009437"/>
    </source>
</evidence>
<dbReference type="Proteomes" id="UP000070442">
    <property type="component" value="Unassembled WGS sequence"/>
</dbReference>
<dbReference type="EMBL" id="LSDG01000005">
    <property type="protein sequence ID" value="KXB68227.1"/>
    <property type="molecule type" value="Genomic_DNA"/>
</dbReference>
<feature type="domain" description="HTH lysR-type" evidence="5">
    <location>
        <begin position="2"/>
        <end position="61"/>
    </location>
</feature>
<dbReference type="PATRIC" id="fig|755172.3.peg.239"/>
<dbReference type="InterPro" id="IPR036390">
    <property type="entry name" value="WH_DNA-bd_sf"/>
</dbReference>
<dbReference type="GO" id="GO:0005829">
    <property type="term" value="C:cytosol"/>
    <property type="evidence" value="ECO:0007669"/>
    <property type="project" value="TreeGrafter"/>
</dbReference>
<dbReference type="Pfam" id="PF03466">
    <property type="entry name" value="LysR_substrate"/>
    <property type="match status" value="1"/>
</dbReference>
<evidence type="ECO:0000256" key="3">
    <source>
        <dbReference type="ARBA" id="ARBA00023125"/>
    </source>
</evidence>
<dbReference type="GO" id="GO:0003677">
    <property type="term" value="F:DNA binding"/>
    <property type="evidence" value="ECO:0007669"/>
    <property type="project" value="UniProtKB-KW"/>
</dbReference>
<dbReference type="STRING" id="755172.HMPREF1863_00248"/>
<comment type="similarity">
    <text evidence="1">Belongs to the LysR transcriptional regulatory family.</text>
</comment>
<dbReference type="Gene3D" id="3.40.190.290">
    <property type="match status" value="1"/>
</dbReference>
<keyword evidence="3" id="KW-0238">DNA-binding</keyword>
<dbReference type="InterPro" id="IPR036388">
    <property type="entry name" value="WH-like_DNA-bd_sf"/>
</dbReference>
<dbReference type="SUPFAM" id="SSF53850">
    <property type="entry name" value="Periplasmic binding protein-like II"/>
    <property type="match status" value="1"/>
</dbReference>
<dbReference type="RefSeq" id="WP_068366501.1">
    <property type="nucleotide sequence ID" value="NZ_KQ960157.1"/>
</dbReference>
<dbReference type="CDD" id="cd05466">
    <property type="entry name" value="PBP2_LTTR_substrate"/>
    <property type="match status" value="1"/>
</dbReference>
<keyword evidence="4" id="KW-0804">Transcription</keyword>
<dbReference type="Gene3D" id="1.10.10.10">
    <property type="entry name" value="Winged helix-like DNA-binding domain superfamily/Winged helix DNA-binding domain"/>
    <property type="match status" value="1"/>
</dbReference>
<name>A0A134AKJ2_9FIRM</name>
<organism evidence="6 7">
    <name type="scientific">Aedoeadaptatus coxii</name>
    <dbReference type="NCBI Taxonomy" id="755172"/>
    <lineage>
        <taxon>Bacteria</taxon>
        <taxon>Bacillati</taxon>
        <taxon>Bacillota</taxon>
        <taxon>Tissierellia</taxon>
        <taxon>Tissierellales</taxon>
        <taxon>Peptoniphilaceae</taxon>
        <taxon>Aedoeadaptatus</taxon>
    </lineage>
</organism>
<dbReference type="SUPFAM" id="SSF46785">
    <property type="entry name" value="Winged helix' DNA-binding domain"/>
    <property type="match status" value="1"/>
</dbReference>
<evidence type="ECO:0000259" key="5">
    <source>
        <dbReference type="PROSITE" id="PS50931"/>
    </source>
</evidence>
<accession>A0A134AKJ2</accession>
<gene>
    <name evidence="6" type="ORF">HMPREF1863_00248</name>
</gene>
<dbReference type="OrthoDB" id="119203at2"/>
<keyword evidence="7" id="KW-1185">Reference proteome</keyword>
<dbReference type="PROSITE" id="PS50931">
    <property type="entry name" value="HTH_LYSR"/>
    <property type="match status" value="1"/>
</dbReference>
<evidence type="ECO:0000313" key="7">
    <source>
        <dbReference type="Proteomes" id="UP000070442"/>
    </source>
</evidence>